<comment type="subcellular location">
    <subcellularLocation>
        <location evidence="2">Cytoplasm</location>
    </subcellularLocation>
    <subcellularLocation>
        <location evidence="1">Nucleus</location>
    </subcellularLocation>
</comment>
<reference evidence="15 16" key="1">
    <citation type="journal article" date="2007" name="Proc. Natl. Acad. Sci. U.S.A.">
        <title>Dandruff-associated Malassezia genomes reveal convergent and divergent virulence traits shared with plant and human fungal pathogens.</title>
        <authorList>
            <person name="Xu J."/>
            <person name="Saunders C.W."/>
            <person name="Hu P."/>
            <person name="Grant R.A."/>
            <person name="Boekhout T."/>
            <person name="Kuramae E.E."/>
            <person name="Kronstad J.W."/>
            <person name="Deangelis Y.M."/>
            <person name="Reeder N.L."/>
            <person name="Johnstone K.R."/>
            <person name="Leland M."/>
            <person name="Fieno A.M."/>
            <person name="Begley W.M."/>
            <person name="Sun Y."/>
            <person name="Lacey M.P."/>
            <person name="Chaudhary T."/>
            <person name="Keough T."/>
            <person name="Chu L."/>
            <person name="Sears R."/>
            <person name="Yuan B."/>
            <person name="Dawson T.L.Jr."/>
        </authorList>
    </citation>
    <scope>NUCLEOTIDE SEQUENCE [LARGE SCALE GENOMIC DNA]</scope>
    <source>
        <strain evidence="16">ATCC MYA-4612 / CBS 7966</strain>
    </source>
</reference>
<evidence type="ECO:0000256" key="10">
    <source>
        <dbReference type="ARBA" id="ARBA00023163"/>
    </source>
</evidence>
<accession>A8QD06</accession>
<dbReference type="GeneID" id="5853110"/>
<dbReference type="OMA" id="NSEPTHW"/>
<dbReference type="GO" id="GO:0005634">
    <property type="term" value="C:nucleus"/>
    <property type="evidence" value="ECO:0007669"/>
    <property type="project" value="UniProtKB-SubCell"/>
</dbReference>
<dbReference type="InterPro" id="IPR055135">
    <property type="entry name" value="PRMT_dom"/>
</dbReference>
<dbReference type="STRING" id="425265.A8QD06"/>
<keyword evidence="5 13" id="KW-0489">Methyltransferase</keyword>
<dbReference type="SUPFAM" id="SSF53335">
    <property type="entry name" value="S-adenosyl-L-methionine-dependent methyltransferases"/>
    <property type="match status" value="1"/>
</dbReference>
<sequence>MQPEGEAAQKKYDREDEAYFSYYSMLTHQAQMLQDSVRTSAYQMSIMQHANPFFMNKIVMDVGAGNGILSLFAIQAGARLVYAVEASNVAENLRHLVRAAREEDEEGVTDKQDDINEKNESSEYGANAWIRHKLAVVHSRVEDLTPSKLVECTPANADVDEFVRVDTIVSECLGVLLVHERMCETFLEARDRFLRPDGAMFPRVGILCFSLLNDPRMWQEVRARGEWWNTDNFYGVDLTPFVKAARAEAYSSPVVGCFSPTHIIGTTPDGANADSAVCRYMIDFSTISQNELREFHVPLGFDCVDEAVVVHGLGAWFDLNFLQSDEHALVSDSISTYMTTSPFAPPTHWAQVRLYFPEPLALNAGQKVFGTLHFCVNASRSYDITADVYVPYDDDAGPEKALYRRRAFWKLDKQTYSWETL</sequence>
<dbReference type="Gene3D" id="2.70.160.11">
    <property type="entry name" value="Hnrnp arginine n-methyltransferase1"/>
    <property type="match status" value="1"/>
</dbReference>
<evidence type="ECO:0000256" key="2">
    <source>
        <dbReference type="ARBA" id="ARBA00004496"/>
    </source>
</evidence>
<dbReference type="PANTHER" id="PTHR11006">
    <property type="entry name" value="PROTEIN ARGININE N-METHYLTRANSFERASE"/>
    <property type="match status" value="1"/>
</dbReference>
<dbReference type="InterPro" id="IPR025799">
    <property type="entry name" value="Arg_MeTrfase"/>
</dbReference>
<dbReference type="GO" id="GO:0070611">
    <property type="term" value="F:histone H3R2 methyltransferase activity"/>
    <property type="evidence" value="ECO:0007669"/>
    <property type="project" value="TreeGrafter"/>
</dbReference>
<dbReference type="CDD" id="cd02440">
    <property type="entry name" value="AdoMet_MTases"/>
    <property type="match status" value="1"/>
</dbReference>
<evidence type="ECO:0000256" key="5">
    <source>
        <dbReference type="ARBA" id="ARBA00022603"/>
    </source>
</evidence>
<name>A8QD06_MALGO</name>
<dbReference type="PANTHER" id="PTHR11006:SF10">
    <property type="entry name" value="HISTONE-ARGININE METHYLTRANSFERASE CARMER-RELATED"/>
    <property type="match status" value="1"/>
</dbReference>
<dbReference type="PROSITE" id="PS51678">
    <property type="entry name" value="SAM_MT_PRMT"/>
    <property type="match status" value="1"/>
</dbReference>
<dbReference type="GO" id="GO:0005737">
    <property type="term" value="C:cytoplasm"/>
    <property type="evidence" value="ECO:0007669"/>
    <property type="project" value="UniProtKB-SubCell"/>
</dbReference>
<dbReference type="EC" id="2.1.1.319" evidence="3"/>
<keyword evidence="9" id="KW-0805">Transcription regulation</keyword>
<evidence type="ECO:0000256" key="4">
    <source>
        <dbReference type="ARBA" id="ARBA00022490"/>
    </source>
</evidence>
<dbReference type="EMBL" id="AAYY01000020">
    <property type="protein sequence ID" value="EDP41525.1"/>
    <property type="molecule type" value="Genomic_DNA"/>
</dbReference>
<evidence type="ECO:0000256" key="8">
    <source>
        <dbReference type="ARBA" id="ARBA00022853"/>
    </source>
</evidence>
<comment type="caution">
    <text evidence="15">The sequence shown here is derived from an EMBL/GenBank/DDBJ whole genome shotgun (WGS) entry which is preliminary data.</text>
</comment>
<gene>
    <name evidence="15" type="ORF">MGL_4074</name>
</gene>
<dbReference type="InParanoid" id="A8QD06"/>
<proteinExistence type="predicted"/>
<dbReference type="OrthoDB" id="7848332at2759"/>
<dbReference type="VEuPathDB" id="FungiDB:MGL_4074"/>
<dbReference type="KEGG" id="mgl:MGL_4074"/>
<evidence type="ECO:0000256" key="6">
    <source>
        <dbReference type="ARBA" id="ARBA00022679"/>
    </source>
</evidence>
<dbReference type="Pfam" id="PF22528">
    <property type="entry name" value="PRMT_C"/>
    <property type="match status" value="1"/>
</dbReference>
<keyword evidence="8" id="KW-0156">Chromatin regulator</keyword>
<evidence type="ECO:0000259" key="14">
    <source>
        <dbReference type="Pfam" id="PF22528"/>
    </source>
</evidence>
<keyword evidence="10" id="KW-0804">Transcription</keyword>
<evidence type="ECO:0000313" key="16">
    <source>
        <dbReference type="Proteomes" id="UP000008837"/>
    </source>
</evidence>
<keyword evidence="6 13" id="KW-0808">Transferase</keyword>
<dbReference type="Proteomes" id="UP000008837">
    <property type="component" value="Unassembled WGS sequence"/>
</dbReference>
<evidence type="ECO:0000256" key="13">
    <source>
        <dbReference type="PROSITE-ProRule" id="PRU01015"/>
    </source>
</evidence>
<dbReference type="RefSeq" id="XP_001728739.1">
    <property type="nucleotide sequence ID" value="XM_001728687.1"/>
</dbReference>
<keyword evidence="16" id="KW-1185">Reference proteome</keyword>
<feature type="domain" description="Protein arginine N-methyltransferase" evidence="14">
    <location>
        <begin position="226"/>
        <end position="384"/>
    </location>
</feature>
<evidence type="ECO:0000256" key="1">
    <source>
        <dbReference type="ARBA" id="ARBA00004123"/>
    </source>
</evidence>
<keyword evidence="4" id="KW-0963">Cytoplasm</keyword>
<dbReference type="GO" id="GO:0035242">
    <property type="term" value="F:protein-arginine omega-N asymmetric methyltransferase activity"/>
    <property type="evidence" value="ECO:0007669"/>
    <property type="project" value="UniProtKB-EC"/>
</dbReference>
<keyword evidence="7 13" id="KW-0949">S-adenosyl-L-methionine</keyword>
<evidence type="ECO:0000256" key="12">
    <source>
        <dbReference type="ARBA" id="ARBA00049086"/>
    </source>
</evidence>
<dbReference type="Gene3D" id="3.40.50.150">
    <property type="entry name" value="Vaccinia Virus protein VP39"/>
    <property type="match status" value="1"/>
</dbReference>
<evidence type="ECO:0000256" key="7">
    <source>
        <dbReference type="ARBA" id="ARBA00022691"/>
    </source>
</evidence>
<evidence type="ECO:0000256" key="11">
    <source>
        <dbReference type="ARBA" id="ARBA00023242"/>
    </source>
</evidence>
<keyword evidence="11" id="KW-0539">Nucleus</keyword>
<protein>
    <recommendedName>
        <fullName evidence="3">type I protein arginine methyltransferase</fullName>
        <ecNumber evidence="3">2.1.1.319</ecNumber>
    </recommendedName>
</protein>
<organism evidence="15 16">
    <name type="scientific">Malassezia globosa (strain ATCC MYA-4612 / CBS 7966)</name>
    <name type="common">Dandruff-associated fungus</name>
    <dbReference type="NCBI Taxonomy" id="425265"/>
    <lineage>
        <taxon>Eukaryota</taxon>
        <taxon>Fungi</taxon>
        <taxon>Dikarya</taxon>
        <taxon>Basidiomycota</taxon>
        <taxon>Ustilaginomycotina</taxon>
        <taxon>Malasseziomycetes</taxon>
        <taxon>Malasseziales</taxon>
        <taxon>Malasseziaceae</taxon>
        <taxon>Malassezia</taxon>
    </lineage>
</organism>
<dbReference type="AlphaFoldDB" id="A8QD06"/>
<comment type="catalytic activity">
    <reaction evidence="12">
        <text>L-arginyl-[protein] + 2 S-adenosyl-L-methionine = N(omega),N(omega)-dimethyl-L-arginyl-[protein] + 2 S-adenosyl-L-homocysteine + 2 H(+)</text>
        <dbReference type="Rhea" id="RHEA:48096"/>
        <dbReference type="Rhea" id="RHEA-COMP:10532"/>
        <dbReference type="Rhea" id="RHEA-COMP:11991"/>
        <dbReference type="ChEBI" id="CHEBI:15378"/>
        <dbReference type="ChEBI" id="CHEBI:29965"/>
        <dbReference type="ChEBI" id="CHEBI:57856"/>
        <dbReference type="ChEBI" id="CHEBI:59789"/>
        <dbReference type="ChEBI" id="CHEBI:61897"/>
        <dbReference type="EC" id="2.1.1.319"/>
    </reaction>
</comment>
<dbReference type="InterPro" id="IPR029063">
    <property type="entry name" value="SAM-dependent_MTases_sf"/>
</dbReference>
<evidence type="ECO:0000256" key="3">
    <source>
        <dbReference type="ARBA" id="ARBA00011925"/>
    </source>
</evidence>
<evidence type="ECO:0000313" key="15">
    <source>
        <dbReference type="EMBL" id="EDP41525.1"/>
    </source>
</evidence>
<dbReference type="GO" id="GO:0032259">
    <property type="term" value="P:methylation"/>
    <property type="evidence" value="ECO:0007669"/>
    <property type="project" value="UniProtKB-KW"/>
</dbReference>
<evidence type="ECO:0000256" key="9">
    <source>
        <dbReference type="ARBA" id="ARBA00023015"/>
    </source>
</evidence>